<dbReference type="InterPro" id="IPR014719">
    <property type="entry name" value="Ribosomal_bL12_C/ClpS-like"/>
</dbReference>
<sequence length="89" mass="9866">MESLEERVARLEKQMAYLQRHLGIDPALIDPALIDSVGGGSRLPPDFYAAMRKGKKILAIKLYREATGASLVVAKKAVEDMERQGLGRR</sequence>
<dbReference type="Gene3D" id="3.30.1390.10">
    <property type="match status" value="1"/>
</dbReference>
<dbReference type="EMBL" id="SMLD01000204">
    <property type="protein sequence ID" value="TDE28682.1"/>
    <property type="molecule type" value="Genomic_DNA"/>
</dbReference>
<gene>
    <name evidence="1" type="ORF">E1295_42250</name>
</gene>
<comment type="caution">
    <text evidence="1">The sequence shown here is derived from an EMBL/GenBank/DDBJ whole genome shotgun (WGS) entry which is preliminary data.</text>
</comment>
<keyword evidence="2" id="KW-1185">Reference proteome</keyword>
<dbReference type="AlphaFoldDB" id="A0A4R5E9L8"/>
<proteinExistence type="predicted"/>
<evidence type="ECO:0008006" key="3">
    <source>
        <dbReference type="Google" id="ProtNLM"/>
    </source>
</evidence>
<dbReference type="Proteomes" id="UP000295136">
    <property type="component" value="Unassembled WGS sequence"/>
</dbReference>
<evidence type="ECO:0000313" key="2">
    <source>
        <dbReference type="Proteomes" id="UP000295136"/>
    </source>
</evidence>
<organism evidence="1 2">
    <name type="scientific">Nonomuraea mesophila</name>
    <dbReference type="NCBI Taxonomy" id="2530382"/>
    <lineage>
        <taxon>Bacteria</taxon>
        <taxon>Bacillati</taxon>
        <taxon>Actinomycetota</taxon>
        <taxon>Actinomycetes</taxon>
        <taxon>Streptosporangiales</taxon>
        <taxon>Streptosporangiaceae</taxon>
        <taxon>Nonomuraea</taxon>
    </lineage>
</organism>
<name>A0A4R5E9L8_9ACTN</name>
<protein>
    <recommendedName>
        <fullName evidence="3">Ribosomal protein L7/L12 C-terminal domain-containing protein</fullName>
    </recommendedName>
</protein>
<evidence type="ECO:0000313" key="1">
    <source>
        <dbReference type="EMBL" id="TDE28682.1"/>
    </source>
</evidence>
<accession>A0A4R5E9L8</accession>
<reference evidence="1 2" key="1">
    <citation type="submission" date="2019-03" db="EMBL/GenBank/DDBJ databases">
        <title>Draft genome sequences of novel Actinobacteria.</title>
        <authorList>
            <person name="Sahin N."/>
            <person name="Ay H."/>
            <person name="Saygin H."/>
        </authorList>
    </citation>
    <scope>NUCLEOTIDE SEQUENCE [LARGE SCALE GENOMIC DNA]</scope>
    <source>
        <strain evidence="1 2">6K102</strain>
    </source>
</reference>
<dbReference type="RefSeq" id="WP_132640011.1">
    <property type="nucleotide sequence ID" value="NZ_SMLD01000204.1"/>
</dbReference>